<keyword evidence="2" id="KW-1133">Transmembrane helix</keyword>
<dbReference type="EMBL" id="MLYV02000479">
    <property type="protein sequence ID" value="PSR92234.1"/>
    <property type="molecule type" value="Genomic_DNA"/>
</dbReference>
<proteinExistence type="predicted"/>
<reference evidence="3 4" key="1">
    <citation type="submission" date="2018-02" db="EMBL/GenBank/DDBJ databases">
        <title>Genome sequence of the basidiomycete white-rot fungus Phlebia centrifuga.</title>
        <authorList>
            <person name="Granchi Z."/>
            <person name="Peng M."/>
            <person name="de Vries R.P."/>
            <person name="Hilden K."/>
            <person name="Makela M.R."/>
            <person name="Grigoriev I."/>
            <person name="Riley R."/>
        </authorList>
    </citation>
    <scope>NUCLEOTIDE SEQUENCE [LARGE SCALE GENOMIC DNA]</scope>
    <source>
        <strain evidence="3 4">FBCC195</strain>
    </source>
</reference>
<evidence type="ECO:0000256" key="1">
    <source>
        <dbReference type="SAM" id="MobiDB-lite"/>
    </source>
</evidence>
<keyword evidence="2" id="KW-0472">Membrane</keyword>
<dbReference type="Gene3D" id="2.60.120.260">
    <property type="entry name" value="Galactose-binding domain-like"/>
    <property type="match status" value="1"/>
</dbReference>
<organism evidence="3 4">
    <name type="scientific">Hermanssonia centrifuga</name>
    <dbReference type="NCBI Taxonomy" id="98765"/>
    <lineage>
        <taxon>Eukaryota</taxon>
        <taxon>Fungi</taxon>
        <taxon>Dikarya</taxon>
        <taxon>Basidiomycota</taxon>
        <taxon>Agaricomycotina</taxon>
        <taxon>Agaricomycetes</taxon>
        <taxon>Polyporales</taxon>
        <taxon>Meruliaceae</taxon>
        <taxon>Hermanssonia</taxon>
    </lineage>
</organism>
<feature type="compositionally biased region" description="Low complexity" evidence="1">
    <location>
        <begin position="153"/>
        <end position="200"/>
    </location>
</feature>
<evidence type="ECO:0000256" key="2">
    <source>
        <dbReference type="SAM" id="Phobius"/>
    </source>
</evidence>
<evidence type="ECO:0000313" key="3">
    <source>
        <dbReference type="EMBL" id="PSR92234.1"/>
    </source>
</evidence>
<keyword evidence="2" id="KW-0812">Transmembrane</keyword>
<dbReference type="STRING" id="98765.A0A2R6PJJ9"/>
<gene>
    <name evidence="3" type="ORF">PHLCEN_2v4764</name>
</gene>
<dbReference type="OrthoDB" id="2757989at2759"/>
<dbReference type="AlphaFoldDB" id="A0A2R6PJJ9"/>
<feature type="compositionally biased region" description="Low complexity" evidence="1">
    <location>
        <begin position="222"/>
        <end position="236"/>
    </location>
</feature>
<accession>A0A2R6PJJ9</accession>
<keyword evidence="4" id="KW-1185">Reference proteome</keyword>
<feature type="region of interest" description="Disordered" evidence="1">
    <location>
        <begin position="221"/>
        <end position="242"/>
    </location>
</feature>
<comment type="caution">
    <text evidence="3">The sequence shown here is derived from an EMBL/GenBank/DDBJ whole genome shotgun (WGS) entry which is preliminary data.</text>
</comment>
<feature type="region of interest" description="Disordered" evidence="1">
    <location>
        <begin position="347"/>
        <end position="388"/>
    </location>
</feature>
<feature type="compositionally biased region" description="Basic and acidic residues" evidence="1">
    <location>
        <begin position="377"/>
        <end position="388"/>
    </location>
</feature>
<feature type="transmembrane region" description="Helical" evidence="2">
    <location>
        <begin position="264"/>
        <end position="290"/>
    </location>
</feature>
<feature type="region of interest" description="Disordered" evidence="1">
    <location>
        <begin position="148"/>
        <end position="200"/>
    </location>
</feature>
<dbReference type="Proteomes" id="UP000186601">
    <property type="component" value="Unassembled WGS sequence"/>
</dbReference>
<sequence length="388" mass="40408">MAEYNSTALIVDDRDPTIQYSAGWQQVTGAPAPADRSEYLFTKTGAAAAGLTARFTFNGTGVEVYGSQGSFDVYGQPVTSYTVDGSSYATYQTPVIPSPEFTVHTLFYRSPPLPAGEHELLVTNMNGTQPNLYWLDYILYTPSIAAPQPPSGPLTSSPSSPASPSSPQSSNNVGPASSPSSSPSIPQPNQSSTPASFTASSFSTESQESALLTNQLSKIDVSSSSSASGSPTSPASITLTPTGLVTATETPGSVSSTSKTSTKAFVAAIAGGVIGGVVIVVSLMLLWLWYRRRQPRTTEYLQPFGSWPAGQNADTGLTSATSEKLITNQPIPREAYTTVPSSVDTEDGAVSVHSDILPPGSDGVAEPQGSTSASDSLLHREKQANHPA</sequence>
<protein>
    <submittedName>
        <fullName evidence="3">Uncharacterized protein</fullName>
    </submittedName>
</protein>
<name>A0A2R6PJJ9_9APHY</name>
<evidence type="ECO:0000313" key="4">
    <source>
        <dbReference type="Proteomes" id="UP000186601"/>
    </source>
</evidence>